<dbReference type="Gene3D" id="3.90.1150.10">
    <property type="entry name" value="Aspartate Aminotransferase, domain 1"/>
    <property type="match status" value="1"/>
</dbReference>
<dbReference type="InterPro" id="IPR005815">
    <property type="entry name" value="BioA"/>
</dbReference>
<gene>
    <name evidence="8" type="ORF">MNBD_GAMMA06-898</name>
</gene>
<organism evidence="8">
    <name type="scientific">hydrothermal vent metagenome</name>
    <dbReference type="NCBI Taxonomy" id="652676"/>
    <lineage>
        <taxon>unclassified sequences</taxon>
        <taxon>metagenomes</taxon>
        <taxon>ecological metagenomes</taxon>
    </lineage>
</organism>
<evidence type="ECO:0000256" key="6">
    <source>
        <dbReference type="ARBA" id="ARBA00022756"/>
    </source>
</evidence>
<dbReference type="InterPro" id="IPR015421">
    <property type="entry name" value="PyrdxlP-dep_Trfase_major"/>
</dbReference>
<dbReference type="PANTHER" id="PTHR42684:SF17">
    <property type="entry name" value="ADENOSYLMETHIONINE-8-AMINO-7-OXONONANOATE AMINOTRANSFERASE"/>
    <property type="match status" value="1"/>
</dbReference>
<comment type="pathway">
    <text evidence="2">Cofactor biosynthesis; biotin biosynthesis.</text>
</comment>
<dbReference type="PIRSF" id="PIRSF000521">
    <property type="entry name" value="Transaminase_4ab_Lys_Orn"/>
    <property type="match status" value="1"/>
</dbReference>
<dbReference type="InterPro" id="IPR015422">
    <property type="entry name" value="PyrdxlP-dep_Trfase_small"/>
</dbReference>
<evidence type="ECO:0000256" key="5">
    <source>
        <dbReference type="ARBA" id="ARBA00022691"/>
    </source>
</evidence>
<keyword evidence="6" id="KW-0093">Biotin biosynthesis</keyword>
<dbReference type="PANTHER" id="PTHR42684">
    <property type="entry name" value="ADENOSYLMETHIONINE-8-AMINO-7-OXONONANOATE AMINOTRANSFERASE"/>
    <property type="match status" value="1"/>
</dbReference>
<evidence type="ECO:0000313" key="8">
    <source>
        <dbReference type="EMBL" id="VAW51443.1"/>
    </source>
</evidence>
<name>A0A3B0WGG3_9ZZZZ</name>
<evidence type="ECO:0000256" key="4">
    <source>
        <dbReference type="ARBA" id="ARBA00022679"/>
    </source>
</evidence>
<evidence type="ECO:0000256" key="3">
    <source>
        <dbReference type="ARBA" id="ARBA00022576"/>
    </source>
</evidence>
<comment type="cofactor">
    <cofactor evidence="1">
        <name>pyridoxal 5'-phosphate</name>
        <dbReference type="ChEBI" id="CHEBI:597326"/>
    </cofactor>
</comment>
<dbReference type="GO" id="GO:0030170">
    <property type="term" value="F:pyridoxal phosphate binding"/>
    <property type="evidence" value="ECO:0007669"/>
    <property type="project" value="InterPro"/>
</dbReference>
<reference evidence="8" key="1">
    <citation type="submission" date="2018-06" db="EMBL/GenBank/DDBJ databases">
        <authorList>
            <person name="Zhirakovskaya E."/>
        </authorList>
    </citation>
    <scope>NUCLEOTIDE SEQUENCE</scope>
</reference>
<dbReference type="HAMAP" id="MF_00834">
    <property type="entry name" value="BioA"/>
    <property type="match status" value="1"/>
</dbReference>
<dbReference type="EC" id="2.6.1.62" evidence="8"/>
<dbReference type="InterPro" id="IPR049704">
    <property type="entry name" value="Aminotrans_3_PPA_site"/>
</dbReference>
<dbReference type="NCBIfam" id="NF005940">
    <property type="entry name" value="PRK07986.1"/>
    <property type="match status" value="1"/>
</dbReference>
<dbReference type="GO" id="GO:0004015">
    <property type="term" value="F:adenosylmethionine-8-amino-7-oxononanoate transaminase activity"/>
    <property type="evidence" value="ECO:0007669"/>
    <property type="project" value="UniProtKB-EC"/>
</dbReference>
<keyword evidence="5" id="KW-0949">S-adenosyl-L-methionine</keyword>
<dbReference type="Gene3D" id="3.40.640.10">
    <property type="entry name" value="Type I PLP-dependent aspartate aminotransferase-like (Major domain)"/>
    <property type="match status" value="1"/>
</dbReference>
<evidence type="ECO:0000256" key="7">
    <source>
        <dbReference type="ARBA" id="ARBA00022898"/>
    </source>
</evidence>
<dbReference type="NCBIfam" id="NF004624">
    <property type="entry name" value="PRK05964.1"/>
    <property type="match status" value="1"/>
</dbReference>
<dbReference type="PROSITE" id="PS00600">
    <property type="entry name" value="AA_TRANSFER_CLASS_3"/>
    <property type="match status" value="1"/>
</dbReference>
<evidence type="ECO:0000256" key="1">
    <source>
        <dbReference type="ARBA" id="ARBA00001933"/>
    </source>
</evidence>
<dbReference type="SUPFAM" id="SSF53383">
    <property type="entry name" value="PLP-dependent transferases"/>
    <property type="match status" value="1"/>
</dbReference>
<dbReference type="NCBIfam" id="TIGR00508">
    <property type="entry name" value="bioA"/>
    <property type="match status" value="1"/>
</dbReference>
<dbReference type="CDD" id="cd00610">
    <property type="entry name" value="OAT_like"/>
    <property type="match status" value="1"/>
</dbReference>
<dbReference type="InterPro" id="IPR015424">
    <property type="entry name" value="PyrdxlP-dep_Trfase"/>
</dbReference>
<sequence length="432" mass="47965">MEKLPTTSLLDDDTNHVWHPYSSTHSETPVFAVASASGTYLKLENGRQLIDGMSSWWCAIHGYNVPELNRAIKQQLDNMAHVMFGGLTHKPAVALCKKLVEITPEKLETVFLADSGSVSVEIAMKMAVQYWQAKNNKNKQKFISLKNGYHGDTLGAMSVCDPVTGMHTLFSDILAKNYFIPSPACAFGEHCTEEQLADLQATLKSHHQSIAALILEPIVQGTGGMKFYSADYLKQAKALCEQYNILLIADEIATGFGRTGKLFACEHANISPDIMCVGKSLTGGYITLAATLCTKEVSETISTNPPHVFMHGPTFMGNPLACSVALESIKLLQTSNWQQNIQRIEKQLTHELTPCQQFDDVFEVRILGAIGVVELKQAVDMTIIQQAFVDAGVWIRPFGRLIYLMPPYIIKEDELHTLCQAIFNILKHRKYQ</sequence>
<dbReference type="GO" id="GO:0009102">
    <property type="term" value="P:biotin biosynthetic process"/>
    <property type="evidence" value="ECO:0007669"/>
    <property type="project" value="UniProtKB-UniPathway"/>
</dbReference>
<dbReference type="InterPro" id="IPR005814">
    <property type="entry name" value="Aminotrans_3"/>
</dbReference>
<accession>A0A3B0WGG3</accession>
<dbReference type="UniPathway" id="UPA00078"/>
<keyword evidence="7" id="KW-0663">Pyridoxal phosphate</keyword>
<protein>
    <submittedName>
        <fullName evidence="8">Adenosylmethionine-8-amino-7-oxononanoate aminotransferase</fullName>
        <ecNumber evidence="8">2.6.1.62</ecNumber>
    </submittedName>
</protein>
<keyword evidence="3 8" id="KW-0032">Aminotransferase</keyword>
<keyword evidence="4 8" id="KW-0808">Transferase</keyword>
<dbReference type="FunFam" id="3.40.640.10:FF:000041">
    <property type="entry name" value="Adenosylmethionine-8-amino-7-oxononanoate aminotransferase"/>
    <property type="match status" value="1"/>
</dbReference>
<proteinExistence type="inferred from homology"/>
<dbReference type="AlphaFoldDB" id="A0A3B0WGG3"/>
<evidence type="ECO:0000256" key="2">
    <source>
        <dbReference type="ARBA" id="ARBA00004746"/>
    </source>
</evidence>
<dbReference type="Pfam" id="PF00202">
    <property type="entry name" value="Aminotran_3"/>
    <property type="match status" value="1"/>
</dbReference>
<dbReference type="EMBL" id="UOFD01000031">
    <property type="protein sequence ID" value="VAW51443.1"/>
    <property type="molecule type" value="Genomic_DNA"/>
</dbReference>